<keyword evidence="2" id="KW-1185">Reference proteome</keyword>
<dbReference type="RefSeq" id="WP_093336819.1">
    <property type="nucleotide sequence ID" value="NZ_FOXD01000008.1"/>
</dbReference>
<evidence type="ECO:0000313" key="2">
    <source>
        <dbReference type="Proteomes" id="UP000198892"/>
    </source>
</evidence>
<keyword evidence="1" id="KW-0413">Isomerase</keyword>
<sequence length="254" mass="29099">MAGIFLNTVLLEKNRWTPGRPSSILVSEWLGDFKRDGFHGVELWENHALQAPETQVRQVIESPLPIEIYNSYISLEDGHEKEWEAAAAMINRLRVKRVKFNFGTSVARKEEYIRNVLHFKSLLPQDCELLCECHPGTILEDPAEAEKVFRELALEQLGAIIHPFHVDTDPGLWLQHLGSAVTHAHISLFDGGTFFQLKKRPDFVKERIRIMKEEGFEGTLSLEFTEGTASVEETPEKLYQHALEDLAFLLHHYA</sequence>
<protein>
    <submittedName>
        <fullName evidence="1">Sugar phosphate isomerase/epimerase</fullName>
    </submittedName>
</protein>
<dbReference type="Proteomes" id="UP000198892">
    <property type="component" value="Unassembled WGS sequence"/>
</dbReference>
<proteinExistence type="predicted"/>
<dbReference type="OrthoDB" id="9815124at2"/>
<reference evidence="2" key="1">
    <citation type="submission" date="2016-10" db="EMBL/GenBank/DDBJ databases">
        <authorList>
            <person name="Varghese N."/>
            <person name="Submissions S."/>
        </authorList>
    </citation>
    <scope>NUCLEOTIDE SEQUENCE [LARGE SCALE GENOMIC DNA]</scope>
    <source>
        <strain evidence="2">S7</strain>
    </source>
</reference>
<organism evidence="1 2">
    <name type="scientific">Salibacterium halotolerans</name>
    <dbReference type="NCBI Taxonomy" id="1884432"/>
    <lineage>
        <taxon>Bacteria</taxon>
        <taxon>Bacillati</taxon>
        <taxon>Bacillota</taxon>
        <taxon>Bacilli</taxon>
        <taxon>Bacillales</taxon>
        <taxon>Bacillaceae</taxon>
    </lineage>
</organism>
<dbReference type="SUPFAM" id="SSF51658">
    <property type="entry name" value="Xylose isomerase-like"/>
    <property type="match status" value="1"/>
</dbReference>
<dbReference type="GO" id="GO:0016853">
    <property type="term" value="F:isomerase activity"/>
    <property type="evidence" value="ECO:0007669"/>
    <property type="project" value="UniProtKB-KW"/>
</dbReference>
<dbReference type="InterPro" id="IPR036237">
    <property type="entry name" value="Xyl_isomerase-like_sf"/>
</dbReference>
<dbReference type="EMBL" id="FOXD01000008">
    <property type="protein sequence ID" value="SFP67118.1"/>
    <property type="molecule type" value="Genomic_DNA"/>
</dbReference>
<accession>A0A1I5S8J4</accession>
<dbReference type="AlphaFoldDB" id="A0A1I5S8J4"/>
<gene>
    <name evidence="1" type="ORF">SAMN05518683_10892</name>
</gene>
<dbReference type="STRING" id="1884432.SAMN05518683_10892"/>
<dbReference type="Gene3D" id="3.20.20.150">
    <property type="entry name" value="Divalent-metal-dependent TIM barrel enzymes"/>
    <property type="match status" value="1"/>
</dbReference>
<name>A0A1I5S8J4_9BACI</name>
<evidence type="ECO:0000313" key="1">
    <source>
        <dbReference type="EMBL" id="SFP67118.1"/>
    </source>
</evidence>